<dbReference type="InterPro" id="IPR013783">
    <property type="entry name" value="Ig-like_fold"/>
</dbReference>
<dbReference type="InterPro" id="IPR001870">
    <property type="entry name" value="B30.2/SPRY"/>
</dbReference>
<dbReference type="SUPFAM" id="SSF49899">
    <property type="entry name" value="Concanavalin A-like lectins/glucanases"/>
    <property type="match status" value="1"/>
</dbReference>
<dbReference type="GO" id="GO:0016567">
    <property type="term" value="P:protein ubiquitination"/>
    <property type="evidence" value="ECO:0007669"/>
    <property type="project" value="UniProtKB-UniPathway"/>
</dbReference>
<accession>A0A6J3EY06</accession>
<keyword evidence="10" id="KW-0393">Immunoglobulin domain</keyword>
<evidence type="ECO:0000256" key="7">
    <source>
        <dbReference type="ARBA" id="ARBA00023136"/>
    </source>
</evidence>
<evidence type="ECO:0000256" key="9">
    <source>
        <dbReference type="ARBA" id="ARBA00023180"/>
    </source>
</evidence>
<dbReference type="InterPro" id="IPR013106">
    <property type="entry name" value="Ig_V-set"/>
</dbReference>
<dbReference type="SMART" id="SM00406">
    <property type="entry name" value="IGv"/>
    <property type="match status" value="1"/>
</dbReference>
<feature type="region of interest" description="Disordered" evidence="11">
    <location>
        <begin position="240"/>
        <end position="282"/>
    </location>
</feature>
<dbReference type="Pfam" id="PF07686">
    <property type="entry name" value="V-set"/>
    <property type="match status" value="1"/>
</dbReference>
<dbReference type="Pfam" id="PF13765">
    <property type="entry name" value="PRY"/>
    <property type="match status" value="1"/>
</dbReference>
<dbReference type="RefSeq" id="XP_032098074.1">
    <property type="nucleotide sequence ID" value="XM_032242183.1"/>
</dbReference>
<keyword evidence="4" id="KW-0732">Signal</keyword>
<evidence type="ECO:0000256" key="11">
    <source>
        <dbReference type="SAM" id="MobiDB-lite"/>
    </source>
</evidence>
<evidence type="ECO:0000256" key="1">
    <source>
        <dbReference type="ARBA" id="ARBA00004479"/>
    </source>
</evidence>
<dbReference type="InterPro" id="IPR003879">
    <property type="entry name" value="Butyrophylin_SPRY"/>
</dbReference>
<evidence type="ECO:0000256" key="2">
    <source>
        <dbReference type="ARBA" id="ARBA00007591"/>
    </source>
</evidence>
<evidence type="ECO:0000313" key="15">
    <source>
        <dbReference type="Proteomes" id="UP000504640"/>
    </source>
</evidence>
<dbReference type="InterPro" id="IPR050504">
    <property type="entry name" value="IgSF_BTN/MOG"/>
</dbReference>
<feature type="region of interest" description="Disordered" evidence="11">
    <location>
        <begin position="447"/>
        <end position="500"/>
    </location>
</feature>
<dbReference type="GeneID" id="116525966"/>
<gene>
    <name evidence="16" type="primary">BTNL10</name>
</gene>
<keyword evidence="15" id="KW-1185">Reference proteome</keyword>
<dbReference type="PROSITE" id="PS50188">
    <property type="entry name" value="B302_SPRY"/>
    <property type="match status" value="1"/>
</dbReference>
<dbReference type="PANTHER" id="PTHR24100">
    <property type="entry name" value="BUTYROPHILIN"/>
    <property type="match status" value="1"/>
</dbReference>
<dbReference type="AlphaFoldDB" id="A0A6J3EY06"/>
<feature type="transmembrane region" description="Helical" evidence="12">
    <location>
        <begin position="210"/>
        <end position="231"/>
    </location>
</feature>
<keyword evidence="3 12" id="KW-0812">Transmembrane</keyword>
<dbReference type="Gene3D" id="2.60.40.10">
    <property type="entry name" value="Immunoglobulins"/>
    <property type="match status" value="2"/>
</dbReference>
<dbReference type="InterPro" id="IPR043136">
    <property type="entry name" value="B30.2/SPRY_sf"/>
</dbReference>
<dbReference type="UniPathway" id="UPA00143"/>
<dbReference type="PROSITE" id="PS50835">
    <property type="entry name" value="IG_LIKE"/>
    <property type="match status" value="1"/>
</dbReference>
<dbReference type="FunFam" id="2.60.40.10:FF:000208">
    <property type="entry name" value="Butyrophilin subfamily 1 member A1"/>
    <property type="match status" value="1"/>
</dbReference>
<dbReference type="InterPro" id="IPR013320">
    <property type="entry name" value="ConA-like_dom_sf"/>
</dbReference>
<dbReference type="PANTHER" id="PTHR24100:SF133">
    <property type="entry name" value="BUTYROPHILIN-LIKE PROTEIN 10 PSEUDOGENE-RELATED"/>
    <property type="match status" value="1"/>
</dbReference>
<feature type="domain" description="Ig-like" evidence="14">
    <location>
        <begin position="1"/>
        <end position="100"/>
    </location>
</feature>
<dbReference type="GO" id="GO:0001817">
    <property type="term" value="P:regulation of cytokine production"/>
    <property type="evidence" value="ECO:0007669"/>
    <property type="project" value="TreeGrafter"/>
</dbReference>
<dbReference type="InterPro" id="IPR036179">
    <property type="entry name" value="Ig-like_dom_sf"/>
</dbReference>
<evidence type="ECO:0000256" key="6">
    <source>
        <dbReference type="ARBA" id="ARBA00022989"/>
    </source>
</evidence>
<name>A0A6J3EY06_SAPAP</name>
<dbReference type="InterPro" id="IPR007110">
    <property type="entry name" value="Ig-like_dom"/>
</dbReference>
<dbReference type="SUPFAM" id="SSF48726">
    <property type="entry name" value="Immunoglobulin"/>
    <property type="match status" value="1"/>
</dbReference>
<keyword evidence="9" id="KW-0325">Glycoprotein</keyword>
<dbReference type="GO" id="GO:0009897">
    <property type="term" value="C:external side of plasma membrane"/>
    <property type="evidence" value="ECO:0007669"/>
    <property type="project" value="TreeGrafter"/>
</dbReference>
<feature type="compositionally biased region" description="Polar residues" evidence="11">
    <location>
        <begin position="456"/>
        <end position="467"/>
    </location>
</feature>
<evidence type="ECO:0000259" key="13">
    <source>
        <dbReference type="PROSITE" id="PS50188"/>
    </source>
</evidence>
<evidence type="ECO:0000256" key="4">
    <source>
        <dbReference type="ARBA" id="ARBA00022729"/>
    </source>
</evidence>
<reference evidence="16" key="1">
    <citation type="submission" date="2025-08" db="UniProtKB">
        <authorList>
            <consortium name="RefSeq"/>
        </authorList>
    </citation>
    <scope>IDENTIFICATION</scope>
    <source>
        <tissue evidence="16">Blood</tissue>
    </source>
</reference>
<dbReference type="Proteomes" id="UP000504640">
    <property type="component" value="Unplaced"/>
</dbReference>
<dbReference type="GO" id="GO:0050852">
    <property type="term" value="P:T cell receptor signaling pathway"/>
    <property type="evidence" value="ECO:0007669"/>
    <property type="project" value="TreeGrafter"/>
</dbReference>
<organism evidence="15 16">
    <name type="scientific">Sapajus apella</name>
    <name type="common">Brown-capped capuchin</name>
    <name type="synonym">Cebus apella</name>
    <dbReference type="NCBI Taxonomy" id="9515"/>
    <lineage>
        <taxon>Eukaryota</taxon>
        <taxon>Metazoa</taxon>
        <taxon>Chordata</taxon>
        <taxon>Craniata</taxon>
        <taxon>Vertebrata</taxon>
        <taxon>Euteleostomi</taxon>
        <taxon>Mammalia</taxon>
        <taxon>Eutheria</taxon>
        <taxon>Euarchontoglires</taxon>
        <taxon>Primates</taxon>
        <taxon>Haplorrhini</taxon>
        <taxon>Platyrrhini</taxon>
        <taxon>Cebidae</taxon>
        <taxon>Cebinae</taxon>
        <taxon>Sapajus</taxon>
    </lineage>
</organism>
<protein>
    <submittedName>
        <fullName evidence="16">Butyrophilin-like protein 10</fullName>
    </submittedName>
</protein>
<feature type="domain" description="B30.2/SPRY" evidence="13">
    <location>
        <begin position="249"/>
        <end position="442"/>
    </location>
</feature>
<keyword evidence="7 12" id="KW-0472">Membrane</keyword>
<comment type="subcellular location">
    <subcellularLocation>
        <location evidence="1">Membrane</location>
        <topology evidence="1">Single-pass type I membrane protein</topology>
    </subcellularLocation>
</comment>
<keyword evidence="6 12" id="KW-1133">Transmembrane helix</keyword>
<evidence type="ECO:0000313" key="16">
    <source>
        <dbReference type="RefSeq" id="XP_032098074.1"/>
    </source>
</evidence>
<evidence type="ECO:0000256" key="12">
    <source>
        <dbReference type="SAM" id="Phobius"/>
    </source>
</evidence>
<dbReference type="SMART" id="SM00449">
    <property type="entry name" value="SPRY"/>
    <property type="match status" value="1"/>
</dbReference>
<dbReference type="Gene3D" id="2.60.120.920">
    <property type="match status" value="1"/>
</dbReference>
<dbReference type="InterPro" id="IPR053896">
    <property type="entry name" value="BTN3A2-like_Ig-C"/>
</dbReference>
<feature type="compositionally biased region" description="Basic and acidic residues" evidence="11">
    <location>
        <begin position="241"/>
        <end position="253"/>
    </location>
</feature>
<dbReference type="InterPro" id="IPR003877">
    <property type="entry name" value="SPRY_dom"/>
</dbReference>
<dbReference type="InterPro" id="IPR006574">
    <property type="entry name" value="PRY"/>
</dbReference>
<evidence type="ECO:0000256" key="5">
    <source>
        <dbReference type="ARBA" id="ARBA00022843"/>
    </source>
</evidence>
<sequence>MVGGQVELQCQLFPSVSAEDMELRWYRCQPSLAVHVRERGMDVDAEQVPQYRGRTTFVNDHVAAGKATVRIHSITAFDNGTYCCCFQDGAEFGEAVVQVQVAGLGTEPRIQVMARQDGVRAECTSAGWFPEPRVEWRDFRGQARPAVTNLSASATTGLWAVASSLTLWDRAVEGLSCSISSPLLPEQRKVAESRLPATFSRSSGFTAWKAALPLVLVAVGLLTAGGLCIFWKRQREKNKRRLEEDRERREEKQQPPAGSDETEPWGVSPKLDPDTASPKLSLSEDGRSVWRLLFPQDLPPGPERFELEPCVLGRERFWTGRHRWEVEVGGRQAWVLGVCVEGLPRKGRVPKAPRHGVWALELYRGRCRALSFPRTRLQLAQPLRRVAVTLDCHASSISFHSGADGSLLYTFSGLAPGPLRPFFCLWTHDPCPLIICPVGQETRKVSADSGDLWLSPGNSSGGDTTSPIDKDTPRARLTFSPSPVQLREGRPAPKSQQDCV</sequence>
<evidence type="ECO:0000256" key="3">
    <source>
        <dbReference type="ARBA" id="ARBA00022692"/>
    </source>
</evidence>
<dbReference type="FunFam" id="2.60.40.10:FF:000088">
    <property type="entry name" value="Butyrophilin subfamily 1 member A1"/>
    <property type="match status" value="1"/>
</dbReference>
<dbReference type="CTD" id="192194"/>
<dbReference type="PRINTS" id="PR01407">
    <property type="entry name" value="BUTYPHLNCDUF"/>
</dbReference>
<evidence type="ECO:0000259" key="14">
    <source>
        <dbReference type="PROSITE" id="PS50835"/>
    </source>
</evidence>
<dbReference type="Pfam" id="PF00622">
    <property type="entry name" value="SPRY"/>
    <property type="match status" value="1"/>
</dbReference>
<keyword evidence="8" id="KW-1015">Disulfide bond</keyword>
<dbReference type="GO" id="GO:0005102">
    <property type="term" value="F:signaling receptor binding"/>
    <property type="evidence" value="ECO:0007669"/>
    <property type="project" value="TreeGrafter"/>
</dbReference>
<proteinExistence type="inferred from homology"/>
<dbReference type="Pfam" id="PF22705">
    <property type="entry name" value="C2-set_3"/>
    <property type="match status" value="1"/>
</dbReference>
<dbReference type="FunFam" id="2.60.120.920:FF:000004">
    <property type="entry name" value="Butyrophilin subfamily 1 member A1"/>
    <property type="match status" value="1"/>
</dbReference>
<evidence type="ECO:0000256" key="10">
    <source>
        <dbReference type="ARBA" id="ARBA00023319"/>
    </source>
</evidence>
<evidence type="ECO:0000256" key="8">
    <source>
        <dbReference type="ARBA" id="ARBA00023157"/>
    </source>
</evidence>
<keyword evidence="5" id="KW-0832">Ubl conjugation</keyword>
<dbReference type="SMART" id="SM00589">
    <property type="entry name" value="PRY"/>
    <property type="match status" value="1"/>
</dbReference>
<comment type="similarity">
    <text evidence="2">Belongs to the immunoglobulin superfamily. BTN/MOG family.</text>
</comment>